<evidence type="ECO:0000259" key="3">
    <source>
        <dbReference type="Pfam" id="PF13458"/>
    </source>
</evidence>
<protein>
    <submittedName>
        <fullName evidence="4">Extracellular ligand-binding receptor</fullName>
    </submittedName>
</protein>
<evidence type="ECO:0000256" key="1">
    <source>
        <dbReference type="ARBA" id="ARBA00010062"/>
    </source>
</evidence>
<name>A0A3M4M221_PSECI</name>
<dbReference type="SUPFAM" id="SSF53822">
    <property type="entry name" value="Periplasmic binding protein-like I"/>
    <property type="match status" value="1"/>
</dbReference>
<dbReference type="RefSeq" id="WP_122315306.1">
    <property type="nucleotide sequence ID" value="NZ_RBRE01000035.1"/>
</dbReference>
<sequence length="328" mass="35403">MIPLRKPRALRVGVSALFDPDDTPHARTFLRALAVARNCIAGLDRVEWCFLDDGANACRGAEVARQMIAREVDLVVGHFSSDAAVSAAALYRQAGIALLTPAATIDCLTLEHHNAFRFCPSDRQLARDLLAWLQTRQWQAVHIEADDSAHGQALARAIADAARQAGVRQVSTPGQAQVEVFAGRLQASREHWLARREAGSTRPLVLTDDAASPHLGHAQALDRDTYVIGFGIAGPARESGAAPCSATTLHQLLFGALPETYYRESLLMFYVLAVLANGAARKSELLEVLNSTTFSTPLGLVSFDQGECRGTFNSIWKLGEGGLVPVIE</sequence>
<proteinExistence type="inferred from homology"/>
<gene>
    <name evidence="4" type="ORF">ALQ04_04130</name>
</gene>
<organism evidence="4 5">
    <name type="scientific">Pseudomonas cichorii</name>
    <dbReference type="NCBI Taxonomy" id="36746"/>
    <lineage>
        <taxon>Bacteria</taxon>
        <taxon>Pseudomonadati</taxon>
        <taxon>Pseudomonadota</taxon>
        <taxon>Gammaproteobacteria</taxon>
        <taxon>Pseudomonadales</taxon>
        <taxon>Pseudomonadaceae</taxon>
        <taxon>Pseudomonas</taxon>
    </lineage>
</organism>
<dbReference type="PANTHER" id="PTHR30483">
    <property type="entry name" value="LEUCINE-SPECIFIC-BINDING PROTEIN"/>
    <property type="match status" value="1"/>
</dbReference>
<dbReference type="Gene3D" id="3.40.50.2300">
    <property type="match status" value="1"/>
</dbReference>
<dbReference type="InterPro" id="IPR051010">
    <property type="entry name" value="BCAA_transport"/>
</dbReference>
<dbReference type="Proteomes" id="UP000277236">
    <property type="component" value="Unassembled WGS sequence"/>
</dbReference>
<comment type="caution">
    <text evidence="4">The sequence shown here is derived from an EMBL/GenBank/DDBJ whole genome shotgun (WGS) entry which is preliminary data.</text>
</comment>
<dbReference type="EMBL" id="RBRE01000035">
    <property type="protein sequence ID" value="RMQ47816.1"/>
    <property type="molecule type" value="Genomic_DNA"/>
</dbReference>
<dbReference type="OrthoDB" id="7018110at2"/>
<dbReference type="AlphaFoldDB" id="A0A3M4M221"/>
<comment type="similarity">
    <text evidence="1">Belongs to the leucine-binding protein family.</text>
</comment>
<keyword evidence="2" id="KW-0732">Signal</keyword>
<evidence type="ECO:0000313" key="5">
    <source>
        <dbReference type="Proteomes" id="UP000277236"/>
    </source>
</evidence>
<feature type="domain" description="Leucine-binding protein" evidence="3">
    <location>
        <begin position="45"/>
        <end position="189"/>
    </location>
</feature>
<reference evidence="4 5" key="1">
    <citation type="submission" date="2018-08" db="EMBL/GenBank/DDBJ databases">
        <title>Recombination of ecologically and evolutionarily significant loci maintains genetic cohesion in the Pseudomonas syringae species complex.</title>
        <authorList>
            <person name="Dillon M."/>
            <person name="Thakur S."/>
            <person name="Almeida R.N.D."/>
            <person name="Weir B.S."/>
            <person name="Guttman D.S."/>
        </authorList>
    </citation>
    <scope>NUCLEOTIDE SEQUENCE [LARGE SCALE GENOMIC DNA]</scope>
    <source>
        <strain evidence="4 5">ICMP 3353</strain>
    </source>
</reference>
<dbReference type="Pfam" id="PF13458">
    <property type="entry name" value="Peripla_BP_6"/>
    <property type="match status" value="1"/>
</dbReference>
<evidence type="ECO:0000256" key="2">
    <source>
        <dbReference type="ARBA" id="ARBA00022729"/>
    </source>
</evidence>
<dbReference type="PANTHER" id="PTHR30483:SF6">
    <property type="entry name" value="PERIPLASMIC BINDING PROTEIN OF ABC TRANSPORTER FOR NATURAL AMINO ACIDS"/>
    <property type="match status" value="1"/>
</dbReference>
<dbReference type="InterPro" id="IPR028082">
    <property type="entry name" value="Peripla_BP_I"/>
</dbReference>
<accession>A0A3M4M221</accession>
<keyword evidence="4" id="KW-0675">Receptor</keyword>
<evidence type="ECO:0000313" key="4">
    <source>
        <dbReference type="EMBL" id="RMQ47816.1"/>
    </source>
</evidence>
<dbReference type="InterPro" id="IPR028081">
    <property type="entry name" value="Leu-bd"/>
</dbReference>